<evidence type="ECO:0000313" key="6">
    <source>
        <dbReference type="EMBL" id="MCQ1528176.1"/>
    </source>
</evidence>
<dbReference type="Pfam" id="PF01948">
    <property type="entry name" value="PyrI"/>
    <property type="match status" value="1"/>
</dbReference>
<dbReference type="Proteomes" id="UP001651880">
    <property type="component" value="Unassembled WGS sequence"/>
</dbReference>
<dbReference type="PANTHER" id="PTHR35805">
    <property type="entry name" value="ASPARTATE CARBAMOYLTRANSFERASE REGULATORY CHAIN"/>
    <property type="match status" value="1"/>
</dbReference>
<dbReference type="SUPFAM" id="SSF54893">
    <property type="entry name" value="Aspartate carbamoyltransferase, Regulatory-chain, N-terminal domain"/>
    <property type="match status" value="1"/>
</dbReference>
<accession>A0ABT1NAN9</accession>
<dbReference type="PANTHER" id="PTHR35805:SF1">
    <property type="entry name" value="ASPARTATE CARBAMOYLTRANSFERASE REGULATORY CHAIN"/>
    <property type="match status" value="1"/>
</dbReference>
<feature type="domain" description="Aspartate carbamoyltransferase regulatory subunit N-terminal" evidence="4">
    <location>
        <begin position="2"/>
        <end position="91"/>
    </location>
</feature>
<dbReference type="EMBL" id="JAJEKE010000001">
    <property type="protein sequence ID" value="MCQ1528176.1"/>
    <property type="molecule type" value="Genomic_DNA"/>
</dbReference>
<dbReference type="InterPro" id="IPR036793">
    <property type="entry name" value="Asp_carbatrfase_reg_N_sf"/>
</dbReference>
<dbReference type="Pfam" id="PF02748">
    <property type="entry name" value="PyrI_C"/>
    <property type="match status" value="1"/>
</dbReference>
<keyword evidence="3" id="KW-0665">Pyrimidine biosynthesis</keyword>
<sequence length="143" mass="16203">MLKVESIHYGIVIDHITQGKGKKIFDKLNLGEADFPVVLLRNVTSSKYGKKDIIKIENCIDVDMTILGLIDPNVTINIVENETITKKMKVEIPEEVHGLFKCKNPRCISNAEDNISPLFKLVKVNGTVEYSCEYCEEHTSYML</sequence>
<dbReference type="InterPro" id="IPR002801">
    <property type="entry name" value="Asp_carbamoylTrfase_reg"/>
</dbReference>
<dbReference type="InterPro" id="IPR036792">
    <property type="entry name" value="Asp_carbatrfase_reg_C_sf"/>
</dbReference>
<evidence type="ECO:0000259" key="4">
    <source>
        <dbReference type="Pfam" id="PF01948"/>
    </source>
</evidence>
<evidence type="ECO:0000256" key="1">
    <source>
        <dbReference type="ARBA" id="ARBA00022723"/>
    </source>
</evidence>
<keyword evidence="1" id="KW-0479">Metal-binding</keyword>
<proteinExistence type="predicted"/>
<dbReference type="Gene3D" id="2.30.30.20">
    <property type="entry name" value="Aspartate carbamoyltransferase regulatory subunit, C-terminal domain"/>
    <property type="match status" value="1"/>
</dbReference>
<keyword evidence="7" id="KW-1185">Reference proteome</keyword>
<dbReference type="InterPro" id="IPR020542">
    <property type="entry name" value="Asp_carbamoyltrfase_reg_C"/>
</dbReference>
<feature type="domain" description="Aspartate carbamoyltransferase regulatory subunit C-terminal" evidence="5">
    <location>
        <begin position="95"/>
        <end position="140"/>
    </location>
</feature>
<dbReference type="Gene3D" id="3.30.70.140">
    <property type="entry name" value="Aspartate carbamoyltransferase regulatory subunit, N-terminal domain"/>
    <property type="match status" value="1"/>
</dbReference>
<evidence type="ECO:0000259" key="5">
    <source>
        <dbReference type="Pfam" id="PF02748"/>
    </source>
</evidence>
<name>A0ABT1NAN9_9FIRM</name>
<comment type="caution">
    <text evidence="6">The sequence shown here is derived from an EMBL/GenBank/DDBJ whole genome shotgun (WGS) entry which is preliminary data.</text>
</comment>
<protein>
    <submittedName>
        <fullName evidence="6">Aspartate carbamoyltransferase regulatory subunit</fullName>
    </submittedName>
</protein>
<gene>
    <name evidence="6" type="ORF">LJD61_01235</name>
</gene>
<dbReference type="RefSeq" id="WP_255225673.1">
    <property type="nucleotide sequence ID" value="NZ_JAJEKE010000001.1"/>
</dbReference>
<organism evidence="6 7">
    <name type="scientific">Lutispora saccharofermentans</name>
    <dbReference type="NCBI Taxonomy" id="3024236"/>
    <lineage>
        <taxon>Bacteria</taxon>
        <taxon>Bacillati</taxon>
        <taxon>Bacillota</taxon>
        <taxon>Clostridia</taxon>
        <taxon>Lutisporales</taxon>
        <taxon>Lutisporaceae</taxon>
        <taxon>Lutispora</taxon>
    </lineage>
</organism>
<evidence type="ECO:0000313" key="7">
    <source>
        <dbReference type="Proteomes" id="UP001651880"/>
    </source>
</evidence>
<keyword evidence="2" id="KW-0862">Zinc</keyword>
<evidence type="ECO:0000256" key="2">
    <source>
        <dbReference type="ARBA" id="ARBA00022833"/>
    </source>
</evidence>
<evidence type="ECO:0000256" key="3">
    <source>
        <dbReference type="ARBA" id="ARBA00022975"/>
    </source>
</evidence>
<dbReference type="NCBIfam" id="NF002063">
    <property type="entry name" value="PRK00893.1-3"/>
    <property type="match status" value="1"/>
</dbReference>
<dbReference type="InterPro" id="IPR020545">
    <property type="entry name" value="Asp_carbamoyltransf_reg_N"/>
</dbReference>
<dbReference type="SUPFAM" id="SSF57825">
    <property type="entry name" value="Aspartate carbamoyltransferase, Regulatory-chain, C-terminal domain"/>
    <property type="match status" value="1"/>
</dbReference>
<reference evidence="6 7" key="1">
    <citation type="submission" date="2021-10" db="EMBL/GenBank/DDBJ databases">
        <title>Lutispora strain m25 sp. nov., a thermophilic, non-spore-forming bacterium isolated from a lab-scale methanogenic bioreactor digesting anaerobic sludge.</title>
        <authorList>
            <person name="El Houari A."/>
            <person name="Mcdonald J."/>
        </authorList>
    </citation>
    <scope>NUCLEOTIDE SEQUENCE [LARGE SCALE GENOMIC DNA]</scope>
    <source>
        <strain evidence="7">m25</strain>
    </source>
</reference>